<dbReference type="Ensembl" id="ENSPTET00000021879.1">
    <property type="protein sequence ID" value="ENSPTEP00000014594.1"/>
    <property type="gene ID" value="ENSPTEG00000016283.1"/>
</dbReference>
<organism evidence="1 2">
    <name type="scientific">Piliocolobus tephrosceles</name>
    <name type="common">Ugandan red Colobus</name>
    <dbReference type="NCBI Taxonomy" id="591936"/>
    <lineage>
        <taxon>Eukaryota</taxon>
        <taxon>Metazoa</taxon>
        <taxon>Chordata</taxon>
        <taxon>Craniata</taxon>
        <taxon>Vertebrata</taxon>
        <taxon>Euteleostomi</taxon>
        <taxon>Mammalia</taxon>
        <taxon>Eutheria</taxon>
        <taxon>Euarchontoglires</taxon>
        <taxon>Primates</taxon>
        <taxon>Haplorrhini</taxon>
        <taxon>Catarrhini</taxon>
        <taxon>Cercopithecidae</taxon>
        <taxon>Colobinae</taxon>
        <taxon>Piliocolobus</taxon>
    </lineage>
</organism>
<reference evidence="1" key="2">
    <citation type="submission" date="2025-09" db="UniProtKB">
        <authorList>
            <consortium name="Ensembl"/>
        </authorList>
    </citation>
    <scope>IDENTIFICATION</scope>
</reference>
<reference evidence="1" key="1">
    <citation type="submission" date="2025-08" db="UniProtKB">
        <authorList>
            <consortium name="Ensembl"/>
        </authorList>
    </citation>
    <scope>IDENTIFICATION</scope>
</reference>
<sequence>TPFYEGSRLVSRGEERPLVMAMGWDLGMDLAPQGFSGETAPGLEESGPSHSSFYINAFFFFFFLRQGLILSPRLEGSGAIIAHSAASTSGVRTILLPQPLK</sequence>
<dbReference type="Proteomes" id="UP000694416">
    <property type="component" value="Unplaced"/>
</dbReference>
<protein>
    <submittedName>
        <fullName evidence="1">Uncharacterized protein</fullName>
    </submittedName>
</protein>
<keyword evidence="2" id="KW-1185">Reference proteome</keyword>
<accession>A0A8C9H259</accession>
<proteinExistence type="predicted"/>
<evidence type="ECO:0000313" key="2">
    <source>
        <dbReference type="Proteomes" id="UP000694416"/>
    </source>
</evidence>
<dbReference type="AlphaFoldDB" id="A0A8C9H259"/>
<evidence type="ECO:0000313" key="1">
    <source>
        <dbReference type="Ensembl" id="ENSPTEP00000014594.1"/>
    </source>
</evidence>
<name>A0A8C9H259_9PRIM</name>